<evidence type="ECO:0000313" key="2">
    <source>
        <dbReference type="EMBL" id="AEW98777.1"/>
    </source>
</evidence>
<dbReference type="KEGG" id="sct:SCAT_p1148"/>
<dbReference type="EMBL" id="CP003229">
    <property type="protein sequence ID" value="AEW98777.1"/>
    <property type="molecule type" value="Genomic_DNA"/>
</dbReference>
<dbReference type="Proteomes" id="UP000007842">
    <property type="component" value="Plasmid pSCATT"/>
</dbReference>
<reference evidence="3" key="1">
    <citation type="submission" date="2011-12" db="EMBL/GenBank/DDBJ databases">
        <title>Complete genome sequence of Streptomyces cattleya strain DSM 46488.</title>
        <authorList>
            <person name="Ou H.-Y."/>
            <person name="Li P."/>
            <person name="Zhao C."/>
            <person name="O'Hagan D."/>
            <person name="Deng Z."/>
        </authorList>
    </citation>
    <scope>NUCLEOTIDE SEQUENCE [LARGE SCALE GENOMIC DNA]</scope>
    <source>
        <strain evidence="3">ATCC 35852 / DSM 46488 / JCM 4925 / NBRC 14057 / NRRL 8057</strain>
        <plasmid evidence="3">Plasmid pSCATT</plasmid>
    </source>
</reference>
<gene>
    <name evidence="2" type="ordered locus">SCATT_p05840</name>
</gene>
<dbReference type="OrthoDB" id="3872302at2"/>
<dbReference type="PATRIC" id="fig|1003195.11.peg.1106"/>
<feature type="compositionally biased region" description="Pro residues" evidence="1">
    <location>
        <begin position="67"/>
        <end position="77"/>
    </location>
</feature>
<feature type="region of interest" description="Disordered" evidence="1">
    <location>
        <begin position="48"/>
        <end position="77"/>
    </location>
</feature>
<protein>
    <submittedName>
        <fullName evidence="2">Uncharacterized protein</fullName>
    </submittedName>
</protein>
<geneLocation type="plasmid" evidence="2 3">
    <name>pSCATT</name>
</geneLocation>
<name>F8JJB3_STREN</name>
<accession>F8JJB3</accession>
<organism evidence="2 3">
    <name type="scientific">Streptantibioticus cattleyicolor (strain ATCC 35852 / DSM 46488 / JCM 4925 / NBRC 14057 / NRRL 8057)</name>
    <name type="common">Streptomyces cattleya</name>
    <dbReference type="NCBI Taxonomy" id="1003195"/>
    <lineage>
        <taxon>Bacteria</taxon>
        <taxon>Bacillati</taxon>
        <taxon>Actinomycetota</taxon>
        <taxon>Actinomycetes</taxon>
        <taxon>Kitasatosporales</taxon>
        <taxon>Streptomycetaceae</taxon>
        <taxon>Streptantibioticus</taxon>
    </lineage>
</organism>
<keyword evidence="2" id="KW-0614">Plasmid</keyword>
<keyword evidence="3" id="KW-1185">Reference proteome</keyword>
<sequence>MKTAQAAGHPVEIAPLAENHRYRLVSIDGGPAEPMEREEFEVRARRAHPTIDLGDPGQVHWADHPGEWPPWHPGEAG</sequence>
<dbReference type="AlphaFoldDB" id="F8JJB3"/>
<dbReference type="KEGG" id="scy:SCATT_p05840"/>
<evidence type="ECO:0000313" key="3">
    <source>
        <dbReference type="Proteomes" id="UP000007842"/>
    </source>
</evidence>
<dbReference type="HOGENOM" id="CLU_2604698_0_0_11"/>
<proteinExistence type="predicted"/>
<evidence type="ECO:0000256" key="1">
    <source>
        <dbReference type="SAM" id="MobiDB-lite"/>
    </source>
</evidence>
<accession>G8XGV0</accession>